<evidence type="ECO:0000256" key="8">
    <source>
        <dbReference type="RuleBase" id="RU003732"/>
    </source>
</evidence>
<dbReference type="GO" id="GO:0005886">
    <property type="term" value="C:plasma membrane"/>
    <property type="evidence" value="ECO:0007669"/>
    <property type="project" value="TreeGrafter"/>
</dbReference>
<accession>H2Y7H6</accession>
<feature type="transmembrane region" description="Helical" evidence="9">
    <location>
        <begin position="93"/>
        <end position="119"/>
    </location>
</feature>
<evidence type="ECO:0000256" key="1">
    <source>
        <dbReference type="ARBA" id="ARBA00004141"/>
    </source>
</evidence>
<evidence type="ECO:0000256" key="7">
    <source>
        <dbReference type="PIRSR" id="PIRSR600175-2"/>
    </source>
</evidence>
<feature type="transmembrane region" description="Helical" evidence="9">
    <location>
        <begin position="446"/>
        <end position="468"/>
    </location>
</feature>
<evidence type="ECO:0000256" key="3">
    <source>
        <dbReference type="ARBA" id="ARBA00022692"/>
    </source>
</evidence>
<evidence type="ECO:0000256" key="6">
    <source>
        <dbReference type="PIRSR" id="PIRSR600175-1"/>
    </source>
</evidence>
<dbReference type="Pfam" id="PF00209">
    <property type="entry name" value="SNF"/>
    <property type="match status" value="1"/>
</dbReference>
<reference evidence="11" key="1">
    <citation type="submission" date="2003-08" db="EMBL/GenBank/DDBJ databases">
        <authorList>
            <person name="Birren B."/>
            <person name="Nusbaum C."/>
            <person name="Abebe A."/>
            <person name="Abouelleil A."/>
            <person name="Adekoya E."/>
            <person name="Ait-zahra M."/>
            <person name="Allen N."/>
            <person name="Allen T."/>
            <person name="An P."/>
            <person name="Anderson M."/>
            <person name="Anderson S."/>
            <person name="Arachchi H."/>
            <person name="Armbruster J."/>
            <person name="Bachantsang P."/>
            <person name="Baldwin J."/>
            <person name="Barry A."/>
            <person name="Bayul T."/>
            <person name="Blitshsteyn B."/>
            <person name="Bloom T."/>
            <person name="Blye J."/>
            <person name="Boguslavskiy L."/>
            <person name="Borowsky M."/>
            <person name="Boukhgalter B."/>
            <person name="Brunache A."/>
            <person name="Butler J."/>
            <person name="Calixte N."/>
            <person name="Calvo S."/>
            <person name="Camarata J."/>
            <person name="Campo K."/>
            <person name="Chang J."/>
            <person name="Cheshatsang Y."/>
            <person name="Citroen M."/>
            <person name="Collymore A."/>
            <person name="Considine T."/>
            <person name="Cook A."/>
            <person name="Cooke P."/>
            <person name="Corum B."/>
            <person name="Cuomo C."/>
            <person name="David R."/>
            <person name="Dawoe T."/>
            <person name="Degray S."/>
            <person name="Dodge S."/>
            <person name="Dooley K."/>
            <person name="Dorje P."/>
            <person name="Dorjee K."/>
            <person name="Dorris L."/>
            <person name="Duffey N."/>
            <person name="Dupes A."/>
            <person name="Elkins T."/>
            <person name="Engels R."/>
            <person name="Erickson J."/>
            <person name="Farina A."/>
            <person name="Faro S."/>
            <person name="Ferreira P."/>
            <person name="Fischer H."/>
            <person name="Fitzgerald M."/>
            <person name="Foley K."/>
            <person name="Gage D."/>
            <person name="Galagan J."/>
            <person name="Gearin G."/>
            <person name="Gnerre S."/>
            <person name="Gnirke A."/>
            <person name="Goyette A."/>
            <person name="Graham J."/>
            <person name="Grandbois E."/>
            <person name="Gyaltsen K."/>
            <person name="Hafez N."/>
            <person name="Hagopian D."/>
            <person name="Hagos B."/>
            <person name="Hall J."/>
            <person name="Hatcher B."/>
            <person name="Heller A."/>
            <person name="Higgins H."/>
            <person name="Honan T."/>
            <person name="Horn A."/>
            <person name="Houde N."/>
            <person name="Hughes L."/>
            <person name="Hulme W."/>
            <person name="Husby E."/>
            <person name="Iliev I."/>
            <person name="Jaffe D."/>
            <person name="Jones C."/>
            <person name="Kamal M."/>
            <person name="Kamat A."/>
            <person name="Kamvysselis M."/>
            <person name="Karlsson E."/>
            <person name="Kells C."/>
            <person name="Kieu A."/>
            <person name="Kisner P."/>
            <person name="Kodira C."/>
            <person name="Kulbokas E."/>
            <person name="Labutti K."/>
            <person name="Lama D."/>
            <person name="Landers T."/>
            <person name="Leger J."/>
            <person name="Levine S."/>
            <person name="Lewis D."/>
            <person name="Lewis T."/>
            <person name="Lindblad-toh K."/>
            <person name="Liu X."/>
            <person name="Lokyitsang T."/>
            <person name="Lokyitsang Y."/>
            <person name="Lucien O."/>
            <person name="Lui A."/>
            <person name="Ma L.J."/>
            <person name="Mabbitt R."/>
            <person name="Macdonald J."/>
            <person name="Maclean C."/>
            <person name="Major J."/>
            <person name="Manning J."/>
            <person name="Marabella R."/>
            <person name="Maru K."/>
            <person name="Matthews C."/>
            <person name="Mauceli E."/>
            <person name="Mccarthy M."/>
            <person name="Mcdonough S."/>
            <person name="Mcghee T."/>
            <person name="Meldrim J."/>
            <person name="Meneus L."/>
            <person name="Mesirov J."/>
            <person name="Mihalev A."/>
            <person name="Mihova T."/>
            <person name="Mikkelsen T."/>
            <person name="Mlenga V."/>
            <person name="Moru K."/>
            <person name="Mozes J."/>
            <person name="Mulrain L."/>
            <person name="Munson G."/>
            <person name="Naylor J."/>
            <person name="Newes C."/>
            <person name="Nguyen C."/>
            <person name="Nguyen N."/>
            <person name="Nguyen T."/>
            <person name="Nicol R."/>
            <person name="Nielsen C."/>
            <person name="Nizzari M."/>
            <person name="Norbu C."/>
            <person name="Norbu N."/>
            <person name="O'donnell P."/>
            <person name="Okoawo O."/>
            <person name="O'leary S."/>
            <person name="Omotosho B."/>
            <person name="O'neill K."/>
            <person name="Osman S."/>
            <person name="Parker S."/>
            <person name="Perrin D."/>
            <person name="Phunkhang P."/>
            <person name="Piqani B."/>
            <person name="Purcell S."/>
            <person name="Rachupka T."/>
            <person name="Ramasamy U."/>
            <person name="Rameau R."/>
            <person name="Ray V."/>
            <person name="Raymond C."/>
            <person name="Retta R."/>
            <person name="Richardson S."/>
            <person name="Rise C."/>
            <person name="Rodriguez J."/>
            <person name="Rogers J."/>
            <person name="Rogov P."/>
            <person name="Rutman M."/>
            <person name="Schupbach R."/>
            <person name="Seaman C."/>
            <person name="Settipalli S."/>
            <person name="Sharpe T."/>
            <person name="Sheridan J."/>
            <person name="Sherpa N."/>
            <person name="Shi J."/>
            <person name="Smirnov S."/>
            <person name="Smith C."/>
            <person name="Sougnez C."/>
            <person name="Spencer B."/>
            <person name="Stalker J."/>
            <person name="Stange-thomann N."/>
            <person name="Stavropoulos S."/>
            <person name="Stetson K."/>
            <person name="Stone C."/>
            <person name="Stone S."/>
            <person name="Stubbs M."/>
            <person name="Talamas J."/>
            <person name="Tchuinga P."/>
            <person name="Tenzing P."/>
            <person name="Tesfaye S."/>
            <person name="Theodore J."/>
            <person name="Thoulutsang Y."/>
            <person name="Topham K."/>
            <person name="Towey S."/>
            <person name="Tsamla T."/>
            <person name="Tsomo N."/>
            <person name="Vallee D."/>
            <person name="Vassiliev H."/>
            <person name="Venkataraman V."/>
            <person name="Vinson J."/>
            <person name="Vo A."/>
            <person name="Wade C."/>
            <person name="Wang S."/>
            <person name="Wangchuk T."/>
            <person name="Wangdi T."/>
            <person name="Whittaker C."/>
            <person name="Wilkinson J."/>
            <person name="Wu Y."/>
            <person name="Wyman D."/>
            <person name="Yadav S."/>
            <person name="Yang S."/>
            <person name="Yang X."/>
            <person name="Yeager S."/>
            <person name="Yee E."/>
            <person name="Young G."/>
            <person name="Zainoun J."/>
            <person name="Zembeck L."/>
            <person name="Zimmer A."/>
            <person name="Zody M."/>
            <person name="Lander E."/>
        </authorList>
    </citation>
    <scope>NUCLEOTIDE SEQUENCE [LARGE SCALE GENOMIC DNA]</scope>
</reference>
<name>H2Y7H6_CIOSA</name>
<dbReference type="PANTHER" id="PTHR11616:SF289">
    <property type="entry name" value="TRANSPORTER"/>
    <property type="match status" value="1"/>
</dbReference>
<feature type="binding site" evidence="6">
    <location>
        <position position="381"/>
    </location>
    <ligand>
        <name>Na(+)</name>
        <dbReference type="ChEBI" id="CHEBI:29101"/>
        <label>1</label>
    </ligand>
</feature>
<feature type="binding site" evidence="6">
    <location>
        <position position="384"/>
    </location>
    <ligand>
        <name>Na(+)</name>
        <dbReference type="ChEBI" id="CHEBI:29101"/>
        <label>1</label>
    </ligand>
</feature>
<keyword evidence="7" id="KW-1015">Disulfide bond</keyword>
<feature type="binding site" evidence="6">
    <location>
        <position position="285"/>
    </location>
    <ligand>
        <name>Na(+)</name>
        <dbReference type="ChEBI" id="CHEBI:29101"/>
        <label>1</label>
    </ligand>
</feature>
<keyword evidence="5 9" id="KW-0472">Membrane</keyword>
<feature type="binding site" evidence="6">
    <location>
        <position position="38"/>
    </location>
    <ligand>
        <name>Na(+)</name>
        <dbReference type="ChEBI" id="CHEBI:29101"/>
        <label>1</label>
    </ligand>
</feature>
<evidence type="ECO:0000256" key="4">
    <source>
        <dbReference type="ARBA" id="ARBA00022989"/>
    </source>
</evidence>
<comment type="similarity">
    <text evidence="8">Belongs to the sodium:neurotransmitter symporter (SNF) (TC 2.A.22) family.</text>
</comment>
<dbReference type="SUPFAM" id="SSF161070">
    <property type="entry name" value="SNF-like"/>
    <property type="match status" value="1"/>
</dbReference>
<feature type="transmembrane region" description="Helical" evidence="9">
    <location>
        <begin position="416"/>
        <end position="440"/>
    </location>
</feature>
<feature type="disulfide bond" evidence="7">
    <location>
        <begin position="136"/>
        <end position="145"/>
    </location>
</feature>
<reference evidence="10" key="2">
    <citation type="submission" date="2025-08" db="UniProtKB">
        <authorList>
            <consortium name="Ensembl"/>
        </authorList>
    </citation>
    <scope>IDENTIFICATION</scope>
</reference>
<feature type="transmembrane region" description="Helical" evidence="9">
    <location>
        <begin position="52"/>
        <end position="72"/>
    </location>
</feature>
<dbReference type="PRINTS" id="PR00176">
    <property type="entry name" value="NANEUSMPORT"/>
</dbReference>
<feature type="transmembrane region" description="Helical" evidence="9">
    <location>
        <begin position="369"/>
        <end position="395"/>
    </location>
</feature>
<proteinExistence type="inferred from homology"/>
<sequence>FLKFVDLVLSFKMAGRQKWGKRFDFLLSIVGMTVGLGNIWRFPYLCYKNGGGAFLIPYILSVISIGFPLLFLETSFGQYVGQGMTKAWGMVPLMKGIGLANLMITWYANSLYGVVLAWAACYFVKSFSLILPWTTCSNIWNSDNCVELSHTSVNLSTNNATTPIGSGDSENSVDSISSAVEYWENYILKESPGLEHMGGVRWELFCYLIGLWIVAYFCIFKGIKWSTKVVYVTSTLPLVMLVVVLVRGVTLDGAAEGIYFYLNPNMTKLGEPQVWMDAVTQVYYSYGGSGVLVTLASYNKFNHDIYRDSILISLVNSGTSFISGFAVFSTLGFMAKQQNISIEEVAESGPGLVFIIYPQALSMIPHPHIWSALFFLMIIFLGFDCLFVFQECLVVSIMDMFPIWYSFKWGREAIQAMFVLLIVGMATPMVTEGGIYVFLLLNEYGGAGWCVFFIGTCEFIGLAWIYGVDRYYKHVKEMLPHISATWIKYCWKYVGPSFSMGVLVYWLTLYKPLEYKSTVYPVWAQVLGWCLGLSSCLWIPVFAVVELARSSGGIKQVMRL</sequence>
<reference evidence="10" key="3">
    <citation type="submission" date="2025-09" db="UniProtKB">
        <authorList>
            <consortium name="Ensembl"/>
        </authorList>
    </citation>
    <scope>IDENTIFICATION</scope>
</reference>
<evidence type="ECO:0000256" key="2">
    <source>
        <dbReference type="ARBA" id="ARBA00022448"/>
    </source>
</evidence>
<dbReference type="InterPro" id="IPR037272">
    <property type="entry name" value="SNS_sf"/>
</dbReference>
<keyword evidence="11" id="KW-1185">Reference proteome</keyword>
<feature type="transmembrane region" description="Helical" evidence="9">
    <location>
        <begin position="23"/>
        <end position="40"/>
    </location>
</feature>
<keyword evidence="6" id="KW-0915">Sodium</keyword>
<dbReference type="PANTHER" id="PTHR11616">
    <property type="entry name" value="SODIUM/CHLORIDE DEPENDENT TRANSPORTER"/>
    <property type="match status" value="1"/>
</dbReference>
<dbReference type="InterPro" id="IPR000175">
    <property type="entry name" value="Na/ntran_symport"/>
</dbReference>
<feature type="binding site" evidence="6">
    <location>
        <position position="34"/>
    </location>
    <ligand>
        <name>Na(+)</name>
        <dbReference type="ChEBI" id="CHEBI:29101"/>
        <label>1</label>
    </ligand>
</feature>
<dbReference type="GeneTree" id="ENSGT00940000154583"/>
<dbReference type="OMA" id="HISATWI"/>
<keyword evidence="3 8" id="KW-0812">Transmembrane</keyword>
<dbReference type="PROSITE" id="PS50267">
    <property type="entry name" value="NA_NEUROTRAN_SYMP_3"/>
    <property type="match status" value="1"/>
</dbReference>
<keyword evidence="8" id="KW-0769">Symport</keyword>
<keyword evidence="6" id="KW-0479">Metal-binding</keyword>
<feature type="transmembrane region" description="Helical" evidence="9">
    <location>
        <begin position="489"/>
        <end position="510"/>
    </location>
</feature>
<feature type="binding site" evidence="6">
    <location>
        <position position="316"/>
    </location>
    <ligand>
        <name>Na(+)</name>
        <dbReference type="ChEBI" id="CHEBI:29101"/>
        <label>1</label>
    </ligand>
</feature>
<dbReference type="InParanoid" id="H2Y7H6"/>
<feature type="transmembrane region" description="Helical" evidence="9">
    <location>
        <begin position="235"/>
        <end position="262"/>
    </location>
</feature>
<dbReference type="GO" id="GO:0046872">
    <property type="term" value="F:metal ion binding"/>
    <property type="evidence" value="ECO:0007669"/>
    <property type="project" value="UniProtKB-KW"/>
</dbReference>
<organism evidence="10 11">
    <name type="scientific">Ciona savignyi</name>
    <name type="common">Pacific transparent sea squirt</name>
    <dbReference type="NCBI Taxonomy" id="51511"/>
    <lineage>
        <taxon>Eukaryota</taxon>
        <taxon>Metazoa</taxon>
        <taxon>Chordata</taxon>
        <taxon>Tunicata</taxon>
        <taxon>Ascidiacea</taxon>
        <taxon>Phlebobranchia</taxon>
        <taxon>Cionidae</taxon>
        <taxon>Ciona</taxon>
    </lineage>
</organism>
<dbReference type="GO" id="GO:0005332">
    <property type="term" value="F:gamma-aminobutyric acid:sodium:chloride symporter activity"/>
    <property type="evidence" value="ECO:0007669"/>
    <property type="project" value="TreeGrafter"/>
</dbReference>
<dbReference type="Proteomes" id="UP000007875">
    <property type="component" value="Unassembled WGS sequence"/>
</dbReference>
<dbReference type="PROSITE" id="PS00610">
    <property type="entry name" value="NA_NEUROTRAN_SYMP_1"/>
    <property type="match status" value="1"/>
</dbReference>
<dbReference type="Ensembl" id="ENSCSAVT00000001290.1">
    <property type="protein sequence ID" value="ENSCSAVP00000001274.1"/>
    <property type="gene ID" value="ENSCSAVG00000000715.1"/>
</dbReference>
<comment type="subcellular location">
    <subcellularLocation>
        <location evidence="1">Membrane</location>
        <topology evidence="1">Multi-pass membrane protein</topology>
    </subcellularLocation>
</comment>
<evidence type="ECO:0000313" key="10">
    <source>
        <dbReference type="Ensembl" id="ENSCSAVP00000001274.1"/>
    </source>
</evidence>
<evidence type="ECO:0000313" key="11">
    <source>
        <dbReference type="Proteomes" id="UP000007875"/>
    </source>
</evidence>
<dbReference type="GO" id="GO:0042995">
    <property type="term" value="C:cell projection"/>
    <property type="evidence" value="ECO:0007669"/>
    <property type="project" value="TreeGrafter"/>
</dbReference>
<protein>
    <recommendedName>
        <fullName evidence="8">Transporter</fullName>
    </recommendedName>
</protein>
<feature type="transmembrane region" description="Helical" evidence="9">
    <location>
        <begin position="202"/>
        <end position="223"/>
    </location>
</feature>
<evidence type="ECO:0000256" key="9">
    <source>
        <dbReference type="SAM" id="Phobius"/>
    </source>
</evidence>
<feature type="transmembrane region" description="Helical" evidence="9">
    <location>
        <begin position="310"/>
        <end position="335"/>
    </location>
</feature>
<feature type="transmembrane region" description="Helical" evidence="9">
    <location>
        <begin position="522"/>
        <end position="545"/>
    </location>
</feature>
<feature type="transmembrane region" description="Helical" evidence="9">
    <location>
        <begin position="282"/>
        <end position="298"/>
    </location>
</feature>
<dbReference type="eggNOG" id="KOG3660">
    <property type="taxonomic scope" value="Eukaryota"/>
</dbReference>
<dbReference type="PROSITE" id="PS00754">
    <property type="entry name" value="NA_NEUROTRAN_SYMP_2"/>
    <property type="match status" value="1"/>
</dbReference>
<dbReference type="AlphaFoldDB" id="H2Y7H6"/>
<keyword evidence="4 9" id="KW-1133">Transmembrane helix</keyword>
<keyword evidence="2 8" id="KW-0813">Transport</keyword>
<evidence type="ECO:0000256" key="5">
    <source>
        <dbReference type="ARBA" id="ARBA00023136"/>
    </source>
</evidence>
<feature type="binding site" evidence="6">
    <location>
        <position position="31"/>
    </location>
    <ligand>
        <name>Na(+)</name>
        <dbReference type="ChEBI" id="CHEBI:29101"/>
        <label>1</label>
    </ligand>
</feature>